<proteinExistence type="inferred from homology"/>
<evidence type="ECO:0000256" key="12">
    <source>
        <dbReference type="RuleBase" id="RU003693"/>
    </source>
</evidence>
<dbReference type="GO" id="GO:0008710">
    <property type="term" value="F:8-amino-7-oxononanoate synthase activity"/>
    <property type="evidence" value="ECO:0007669"/>
    <property type="project" value="UniProtKB-EC"/>
</dbReference>
<keyword evidence="7" id="KW-0093">Biotin biosynthesis</keyword>
<comment type="catalytic activity">
    <reaction evidence="11">
        <text>6-carboxyhexanoyl-[ACP] + L-alanine + H(+) = (8S)-8-amino-7-oxononanoate + holo-[ACP] + CO2</text>
        <dbReference type="Rhea" id="RHEA:42288"/>
        <dbReference type="Rhea" id="RHEA-COMP:9685"/>
        <dbReference type="Rhea" id="RHEA-COMP:9955"/>
        <dbReference type="ChEBI" id="CHEBI:15378"/>
        <dbReference type="ChEBI" id="CHEBI:16526"/>
        <dbReference type="ChEBI" id="CHEBI:57972"/>
        <dbReference type="ChEBI" id="CHEBI:64479"/>
        <dbReference type="ChEBI" id="CHEBI:78846"/>
        <dbReference type="ChEBI" id="CHEBI:149468"/>
        <dbReference type="EC" id="2.3.1.47"/>
    </reaction>
</comment>
<evidence type="ECO:0000313" key="15">
    <source>
        <dbReference type="Proteomes" id="UP000286976"/>
    </source>
</evidence>
<evidence type="ECO:0000256" key="6">
    <source>
        <dbReference type="ARBA" id="ARBA00022679"/>
    </source>
</evidence>
<evidence type="ECO:0000256" key="8">
    <source>
        <dbReference type="ARBA" id="ARBA00022898"/>
    </source>
</evidence>
<dbReference type="AlphaFoldDB" id="A0A432XA43"/>
<dbReference type="OrthoDB" id="9807157at2"/>
<dbReference type="GO" id="GO:0030170">
    <property type="term" value="F:pyridoxal phosphate binding"/>
    <property type="evidence" value="ECO:0007669"/>
    <property type="project" value="InterPro"/>
</dbReference>
<evidence type="ECO:0000256" key="3">
    <source>
        <dbReference type="ARBA" id="ARBA00010008"/>
    </source>
</evidence>
<evidence type="ECO:0000256" key="7">
    <source>
        <dbReference type="ARBA" id="ARBA00022756"/>
    </source>
</evidence>
<keyword evidence="6 14" id="KW-0808">Transferase</keyword>
<protein>
    <recommendedName>
        <fullName evidence="5">8-amino-7-oxononanoate synthase</fullName>
        <ecNumber evidence="5">2.3.1.47</ecNumber>
    </recommendedName>
    <alternativeName>
        <fullName evidence="9">7-keto-8-amino-pelargonic acid synthase</fullName>
    </alternativeName>
    <alternativeName>
        <fullName evidence="10">8-amino-7-ketopelargonate synthase</fullName>
    </alternativeName>
</protein>
<dbReference type="InterPro" id="IPR001917">
    <property type="entry name" value="Aminotrans_II_pyridoxalP_BS"/>
</dbReference>
<dbReference type="Gene3D" id="3.40.640.10">
    <property type="entry name" value="Type I PLP-dependent aspartate aminotransferase-like (Major domain)"/>
    <property type="match status" value="1"/>
</dbReference>
<keyword evidence="15" id="KW-1185">Reference proteome</keyword>
<organism evidence="14 15">
    <name type="scientific">Aliidiomarina taiwanensis</name>
    <dbReference type="NCBI Taxonomy" id="946228"/>
    <lineage>
        <taxon>Bacteria</taxon>
        <taxon>Pseudomonadati</taxon>
        <taxon>Pseudomonadota</taxon>
        <taxon>Gammaproteobacteria</taxon>
        <taxon>Alteromonadales</taxon>
        <taxon>Idiomarinaceae</taxon>
        <taxon>Aliidiomarina</taxon>
    </lineage>
</organism>
<comment type="caution">
    <text evidence="14">The sequence shown here is derived from an EMBL/GenBank/DDBJ whole genome shotgun (WGS) entry which is preliminary data.</text>
</comment>
<dbReference type="InterPro" id="IPR015424">
    <property type="entry name" value="PyrdxlP-dep_Trfase"/>
</dbReference>
<evidence type="ECO:0000259" key="13">
    <source>
        <dbReference type="Pfam" id="PF00155"/>
    </source>
</evidence>
<dbReference type="InterPro" id="IPR004839">
    <property type="entry name" value="Aminotransferase_I/II_large"/>
</dbReference>
<dbReference type="SUPFAM" id="SSF53383">
    <property type="entry name" value="PLP-dependent transferases"/>
    <property type="match status" value="1"/>
</dbReference>
<comment type="subunit">
    <text evidence="4">Homodimer.</text>
</comment>
<dbReference type="Proteomes" id="UP000286976">
    <property type="component" value="Unassembled WGS sequence"/>
</dbReference>
<evidence type="ECO:0000256" key="1">
    <source>
        <dbReference type="ARBA" id="ARBA00001933"/>
    </source>
</evidence>
<dbReference type="EMBL" id="PIPQ01000001">
    <property type="protein sequence ID" value="RUO44190.1"/>
    <property type="molecule type" value="Genomic_DNA"/>
</dbReference>
<keyword evidence="8 12" id="KW-0663">Pyridoxal phosphate</keyword>
<evidence type="ECO:0000256" key="4">
    <source>
        <dbReference type="ARBA" id="ARBA00011738"/>
    </source>
</evidence>
<accession>A0A432XA43</accession>
<evidence type="ECO:0000313" key="14">
    <source>
        <dbReference type="EMBL" id="RUO44190.1"/>
    </source>
</evidence>
<name>A0A432XA43_9GAMM</name>
<sequence>MPHLNAMGLQQQLKAFQQARKEKALWRSRQVTAMGTRAFNFSSNDYLALSTHPKVIQAFQQGLEVWGAGSGGSPLTTGYQGPHQALEEALCAWLGVESVLLFNSGYAANQACMKALTQLGAVPALDRLSHASLYAGALSGAAQGQRLLRFHHNHVEHARKQLNTLPHSTPGVLVTEGLFSMDGDSAPLADFIALKADQKKHGRNTLLFVDDAHGLGARGQAGRGSVPASYMSHIDLLTATFGKALGCQGAFVAGDKAFIEYLVQTAGEYIYSTAMPAAQACAVLAAIELVQDESLALQQQLATQVKLFQQEATQLGIPLLLPEQGPVSAILPCVLGSADKALRLSQQLQQQGITAVAIRPPTVPQGKARVRFTISLQQTPQSIQQTVQALHQALQQQSAPWVEETQ</sequence>
<dbReference type="PANTHER" id="PTHR13693:SF100">
    <property type="entry name" value="8-AMINO-7-OXONONANOATE SYNTHASE"/>
    <property type="match status" value="1"/>
</dbReference>
<keyword evidence="14" id="KW-0012">Acyltransferase</keyword>
<gene>
    <name evidence="14" type="ORF">CWE15_03210</name>
</gene>
<dbReference type="PANTHER" id="PTHR13693">
    <property type="entry name" value="CLASS II AMINOTRANSFERASE/8-AMINO-7-OXONONANOATE SYNTHASE"/>
    <property type="match status" value="1"/>
</dbReference>
<evidence type="ECO:0000256" key="2">
    <source>
        <dbReference type="ARBA" id="ARBA00004746"/>
    </source>
</evidence>
<feature type="domain" description="Aminotransferase class I/classII large" evidence="13">
    <location>
        <begin position="39"/>
        <end position="389"/>
    </location>
</feature>
<dbReference type="Pfam" id="PF00155">
    <property type="entry name" value="Aminotran_1_2"/>
    <property type="match status" value="1"/>
</dbReference>
<dbReference type="Gene3D" id="3.90.1150.10">
    <property type="entry name" value="Aspartate Aminotransferase, domain 1"/>
    <property type="match status" value="1"/>
</dbReference>
<evidence type="ECO:0000256" key="10">
    <source>
        <dbReference type="ARBA" id="ARBA00033381"/>
    </source>
</evidence>
<evidence type="ECO:0000256" key="11">
    <source>
        <dbReference type="ARBA" id="ARBA00047715"/>
    </source>
</evidence>
<dbReference type="PROSITE" id="PS00599">
    <property type="entry name" value="AA_TRANSFER_CLASS_2"/>
    <property type="match status" value="1"/>
</dbReference>
<comment type="pathway">
    <text evidence="2">Cofactor biosynthesis; biotin biosynthesis.</text>
</comment>
<evidence type="ECO:0000256" key="9">
    <source>
        <dbReference type="ARBA" id="ARBA00032610"/>
    </source>
</evidence>
<dbReference type="EC" id="2.3.1.47" evidence="5"/>
<comment type="similarity">
    <text evidence="3">Belongs to the class-II pyridoxal-phosphate-dependent aminotransferase family. BioF subfamily.</text>
</comment>
<dbReference type="RefSeq" id="WP_126756586.1">
    <property type="nucleotide sequence ID" value="NZ_PIPQ01000001.1"/>
</dbReference>
<dbReference type="InterPro" id="IPR015421">
    <property type="entry name" value="PyrdxlP-dep_Trfase_major"/>
</dbReference>
<dbReference type="InterPro" id="IPR015422">
    <property type="entry name" value="PyrdxlP-dep_Trfase_small"/>
</dbReference>
<evidence type="ECO:0000256" key="5">
    <source>
        <dbReference type="ARBA" id="ARBA00013187"/>
    </source>
</evidence>
<dbReference type="GO" id="GO:0009102">
    <property type="term" value="P:biotin biosynthetic process"/>
    <property type="evidence" value="ECO:0007669"/>
    <property type="project" value="UniProtKB-KW"/>
</dbReference>
<reference evidence="14 15" key="1">
    <citation type="journal article" date="2011" name="Front. Microbiol.">
        <title>Genomic signatures of strain selection and enhancement in Bacillus atrophaeus var. globigii, a historical biowarfare simulant.</title>
        <authorList>
            <person name="Gibbons H.S."/>
            <person name="Broomall S.M."/>
            <person name="McNew L.A."/>
            <person name="Daligault H."/>
            <person name="Chapman C."/>
            <person name="Bruce D."/>
            <person name="Karavis M."/>
            <person name="Krepps M."/>
            <person name="McGregor P.A."/>
            <person name="Hong C."/>
            <person name="Park K.H."/>
            <person name="Akmal A."/>
            <person name="Feldman A."/>
            <person name="Lin J.S."/>
            <person name="Chang W.E."/>
            <person name="Higgs B.W."/>
            <person name="Demirev P."/>
            <person name="Lindquist J."/>
            <person name="Liem A."/>
            <person name="Fochler E."/>
            <person name="Read T.D."/>
            <person name="Tapia R."/>
            <person name="Johnson S."/>
            <person name="Bishop-Lilly K.A."/>
            <person name="Detter C."/>
            <person name="Han C."/>
            <person name="Sozhamannan S."/>
            <person name="Rosenzweig C.N."/>
            <person name="Skowronski E.W."/>
        </authorList>
    </citation>
    <scope>NUCLEOTIDE SEQUENCE [LARGE SCALE GENOMIC DNA]</scope>
    <source>
        <strain evidence="14 15">AIT1</strain>
    </source>
</reference>
<comment type="cofactor">
    <cofactor evidence="1 12">
        <name>pyridoxal 5'-phosphate</name>
        <dbReference type="ChEBI" id="CHEBI:597326"/>
    </cofactor>
</comment>
<dbReference type="InterPro" id="IPR050087">
    <property type="entry name" value="AON_synthase_class-II"/>
</dbReference>